<dbReference type="Gene3D" id="1.10.260.40">
    <property type="entry name" value="lambda repressor-like DNA-binding domains"/>
    <property type="match status" value="1"/>
</dbReference>
<dbReference type="SUPFAM" id="SSF47413">
    <property type="entry name" value="lambda repressor-like DNA-binding domains"/>
    <property type="match status" value="1"/>
</dbReference>
<dbReference type="EMBL" id="CP073809">
    <property type="protein sequence ID" value="UTH14781.1"/>
    <property type="molecule type" value="Genomic_DNA"/>
</dbReference>
<evidence type="ECO:0000313" key="1">
    <source>
        <dbReference type="EMBL" id="UTH14781.1"/>
    </source>
</evidence>
<gene>
    <name evidence="1" type="ORF">KFV11_05375</name>
</gene>
<dbReference type="RefSeq" id="WP_254250559.1">
    <property type="nucleotide sequence ID" value="NZ_CP073809.1"/>
</dbReference>
<dbReference type="GO" id="GO:0003677">
    <property type="term" value="F:DNA binding"/>
    <property type="evidence" value="ECO:0007669"/>
    <property type="project" value="InterPro"/>
</dbReference>
<dbReference type="Proteomes" id="UP001057381">
    <property type="component" value="Chromosome"/>
</dbReference>
<dbReference type="AlphaFoldDB" id="A0A9Q9BV86"/>
<proteinExistence type="predicted"/>
<name>A0A9Q9BV86_9STAP</name>
<dbReference type="InterPro" id="IPR010982">
    <property type="entry name" value="Lambda_DNA-bd_dom_sf"/>
</dbReference>
<sequence length="71" mass="8435">MTSEEIRMKISKNLEKYRLENGYTIKEFAAFAEVTPEEYNESINLNRDFLAYELINISECTNVKLNDIFYN</sequence>
<accession>A0A9Q9BV86</accession>
<reference evidence="1" key="1">
    <citation type="submission" date="2021-04" db="EMBL/GenBank/DDBJ databases">
        <title>Complete Genome Sequences of Macrococcus spp. from dog and cattle.</title>
        <authorList>
            <person name="Schwendener S."/>
            <person name="Perreten V."/>
        </authorList>
    </citation>
    <scope>NUCLEOTIDE SEQUENCE</scope>
    <source>
        <strain evidence="1">Epi0143-OL</strain>
    </source>
</reference>
<dbReference type="KEGG" id="mequ:KFV11_05375"/>
<evidence type="ECO:0000313" key="2">
    <source>
        <dbReference type="Proteomes" id="UP001057381"/>
    </source>
</evidence>
<protein>
    <submittedName>
        <fullName evidence="1">Uncharacterized protein</fullName>
    </submittedName>
</protein>
<organism evidence="1 2">
    <name type="scientific">Macrococcus equipercicus</name>
    <dbReference type="NCBI Taxonomy" id="69967"/>
    <lineage>
        <taxon>Bacteria</taxon>
        <taxon>Bacillati</taxon>
        <taxon>Bacillota</taxon>
        <taxon>Bacilli</taxon>
        <taxon>Bacillales</taxon>
        <taxon>Staphylococcaceae</taxon>
        <taxon>Macrococcus</taxon>
    </lineage>
</organism>